<evidence type="ECO:0000256" key="3">
    <source>
        <dbReference type="ARBA" id="ARBA00023237"/>
    </source>
</evidence>
<evidence type="ECO:0000313" key="8">
    <source>
        <dbReference type="Proteomes" id="UP001164748"/>
    </source>
</evidence>
<evidence type="ECO:0000256" key="1">
    <source>
        <dbReference type="ARBA" id="ARBA00004442"/>
    </source>
</evidence>
<dbReference type="PRINTS" id="PR01021">
    <property type="entry name" value="OMPADOMAIN"/>
</dbReference>
<evidence type="ECO:0000256" key="2">
    <source>
        <dbReference type="ARBA" id="ARBA00023136"/>
    </source>
</evidence>
<dbReference type="PROSITE" id="PS51257">
    <property type="entry name" value="PROKAR_LIPOPROTEIN"/>
    <property type="match status" value="1"/>
</dbReference>
<dbReference type="InterPro" id="IPR036737">
    <property type="entry name" value="OmpA-like_sf"/>
</dbReference>
<dbReference type="SUPFAM" id="SSF103088">
    <property type="entry name" value="OmpA-like"/>
    <property type="match status" value="1"/>
</dbReference>
<feature type="domain" description="OmpA-like" evidence="6">
    <location>
        <begin position="72"/>
        <end position="186"/>
    </location>
</feature>
<dbReference type="InterPro" id="IPR006664">
    <property type="entry name" value="OMP_bac"/>
</dbReference>
<reference evidence="7" key="1">
    <citation type="submission" date="2022-09" db="EMBL/GenBank/DDBJ databases">
        <authorList>
            <person name="Li Z.-J."/>
        </authorList>
    </citation>
    <scope>NUCLEOTIDE SEQUENCE</scope>
    <source>
        <strain evidence="7">TGB11</strain>
        <plasmid evidence="7">unnamed</plasmid>
    </source>
</reference>
<evidence type="ECO:0000313" key="7">
    <source>
        <dbReference type="EMBL" id="WBA10008.1"/>
    </source>
</evidence>
<sequence>MRALGLSLILVLVTGCTVAISPPPTAKQNHDVTDSDQDGVINARDRCTKTPRGAVVDNQGCPNYIQPTTERQSPTASARQIDVYFALDTAKVTTSAITDIDAMADFLMDYPDTKLRLTGHASADGSISYNHALSYRRAMTVKRALIDRGITPQRIDVVAKGEMDARHGSDPADKYRRVSGEVLNFKGDVEKAWTIFTRRPQT</sequence>
<name>A0AA47LS86_9GAMM</name>
<dbReference type="InterPro" id="IPR050330">
    <property type="entry name" value="Bact_OuterMem_StrucFunc"/>
</dbReference>
<keyword evidence="5" id="KW-0732">Signal</keyword>
<dbReference type="GO" id="GO:0005509">
    <property type="term" value="F:calcium ion binding"/>
    <property type="evidence" value="ECO:0007669"/>
    <property type="project" value="InterPro"/>
</dbReference>
<dbReference type="SUPFAM" id="SSF103647">
    <property type="entry name" value="TSP type-3 repeat"/>
    <property type="match status" value="1"/>
</dbReference>
<evidence type="ECO:0000256" key="5">
    <source>
        <dbReference type="SAM" id="SignalP"/>
    </source>
</evidence>
<dbReference type="EMBL" id="CP114589">
    <property type="protein sequence ID" value="WBA10008.1"/>
    <property type="molecule type" value="Genomic_DNA"/>
</dbReference>
<accession>A0AA47LS86</accession>
<dbReference type="InterPro" id="IPR028974">
    <property type="entry name" value="TSP_type-3_rpt"/>
</dbReference>
<dbReference type="PROSITE" id="PS51123">
    <property type="entry name" value="OMPA_2"/>
    <property type="match status" value="1"/>
</dbReference>
<dbReference type="RefSeq" id="WP_269580063.1">
    <property type="nucleotide sequence ID" value="NZ_CP114589.1"/>
</dbReference>
<proteinExistence type="predicted"/>
<comment type="subcellular location">
    <subcellularLocation>
        <location evidence="1">Cell outer membrane</location>
    </subcellularLocation>
</comment>
<keyword evidence="2 4" id="KW-0472">Membrane</keyword>
<evidence type="ECO:0000256" key="4">
    <source>
        <dbReference type="PROSITE-ProRule" id="PRU00473"/>
    </source>
</evidence>
<feature type="chain" id="PRO_5041454961" evidence="5">
    <location>
        <begin position="27"/>
        <end position="202"/>
    </location>
</feature>
<geneLocation type="plasmid" evidence="7 8">
    <name>unnamed</name>
</geneLocation>
<keyword evidence="7" id="KW-0614">Plasmid</keyword>
<feature type="signal peptide" evidence="5">
    <location>
        <begin position="1"/>
        <end position="26"/>
    </location>
</feature>
<dbReference type="Pfam" id="PF00691">
    <property type="entry name" value="OmpA"/>
    <property type="match status" value="1"/>
</dbReference>
<keyword evidence="3" id="KW-0998">Cell outer membrane</keyword>
<dbReference type="AlphaFoldDB" id="A0AA47LS86"/>
<dbReference type="PANTHER" id="PTHR30329:SF21">
    <property type="entry name" value="LIPOPROTEIN YIAD-RELATED"/>
    <property type="match status" value="1"/>
</dbReference>
<dbReference type="InterPro" id="IPR006665">
    <property type="entry name" value="OmpA-like"/>
</dbReference>
<dbReference type="Proteomes" id="UP001164748">
    <property type="component" value="Plasmid unnamed"/>
</dbReference>
<evidence type="ECO:0000259" key="6">
    <source>
        <dbReference type="PROSITE" id="PS51123"/>
    </source>
</evidence>
<dbReference type="PANTHER" id="PTHR30329">
    <property type="entry name" value="STATOR ELEMENT OF FLAGELLAR MOTOR COMPLEX"/>
    <property type="match status" value="1"/>
</dbReference>
<dbReference type="Gene3D" id="3.30.1330.60">
    <property type="entry name" value="OmpA-like domain"/>
    <property type="match status" value="1"/>
</dbReference>
<dbReference type="CDD" id="cd07185">
    <property type="entry name" value="OmpA_C-like"/>
    <property type="match status" value="1"/>
</dbReference>
<gene>
    <name evidence="7" type="ORF">N8M53_14440</name>
</gene>
<organism evidence="7 8">
    <name type="scientific">Salinivibrio kushneri</name>
    <dbReference type="NCBI Taxonomy" id="1908198"/>
    <lineage>
        <taxon>Bacteria</taxon>
        <taxon>Pseudomonadati</taxon>
        <taxon>Pseudomonadota</taxon>
        <taxon>Gammaproteobacteria</taxon>
        <taxon>Vibrionales</taxon>
        <taxon>Vibrionaceae</taxon>
        <taxon>Salinivibrio</taxon>
    </lineage>
</organism>
<protein>
    <submittedName>
        <fullName evidence="7">OmpA family protein</fullName>
    </submittedName>
</protein>
<dbReference type="GO" id="GO:0009279">
    <property type="term" value="C:cell outer membrane"/>
    <property type="evidence" value="ECO:0007669"/>
    <property type="project" value="UniProtKB-SubCell"/>
</dbReference>